<evidence type="ECO:0000313" key="1">
    <source>
        <dbReference type="EMBL" id="CAG7651914.1"/>
    </source>
</evidence>
<dbReference type="Pfam" id="PF01547">
    <property type="entry name" value="SBP_bac_1"/>
    <property type="match status" value="1"/>
</dbReference>
<evidence type="ECO:0000313" key="2">
    <source>
        <dbReference type="Proteomes" id="UP000693672"/>
    </source>
</evidence>
<dbReference type="RefSeq" id="WP_218096079.1">
    <property type="nucleotide sequence ID" value="NZ_CAJVAS010000065.1"/>
</dbReference>
<dbReference type="EMBL" id="CAJVAS010000065">
    <property type="protein sequence ID" value="CAG7651914.1"/>
    <property type="molecule type" value="Genomic_DNA"/>
</dbReference>
<dbReference type="InterPro" id="IPR006059">
    <property type="entry name" value="SBP"/>
</dbReference>
<sequence>MRHRIYPILCIICVVWVASFIAGCSANKEAISGKEAPGDRQAAAAPQPVTLKVGQLTYTLPREDFQTLVADPVKVKYPHITLEYVEIKNLNEMAVAGTLPDLIWDGITLFARSSILDIPLDMAPLAKKFNFDYNVLDTHVVDNVKMLSTKGEMMFFPVFDIMFVTHYNKNIFDKFGVSYPKDNMTWDEMLQLGKRFNVLEGGVQYQGLNMNGLNRIPMQTVLPNVDRATDRAVIQSNPGWKALFEMLKPVYLTSEGKALQIFSGKAQFLEKQNLALFPDLTLLGASNVDLEKAIGRGLEWDMVTYPVFKENPVSVGGFMDGFMISKSSKHPEEAFQVLMHLASEEVQTKWTRIGKMTVRNNDKIKEQIMAENPLANGKNVKSIFALKKPKAYPSTIYDSTAVSAYTSSGFTPYVQGKKDLNTVLREAEEVLNAKIETEKRSKR</sequence>
<keyword evidence="2" id="KW-1185">Reference proteome</keyword>
<dbReference type="PANTHER" id="PTHR43649">
    <property type="entry name" value="ARABINOSE-BINDING PROTEIN-RELATED"/>
    <property type="match status" value="1"/>
</dbReference>
<dbReference type="InterPro" id="IPR050490">
    <property type="entry name" value="Bact_solute-bd_prot1"/>
</dbReference>
<gene>
    <name evidence="1" type="ORF">PAESOLCIP111_06418</name>
</gene>
<comment type="caution">
    <text evidence="1">The sequence shown here is derived from an EMBL/GenBank/DDBJ whole genome shotgun (WGS) entry which is preliminary data.</text>
</comment>
<dbReference type="Proteomes" id="UP000693672">
    <property type="component" value="Unassembled WGS sequence"/>
</dbReference>
<evidence type="ECO:0008006" key="3">
    <source>
        <dbReference type="Google" id="ProtNLM"/>
    </source>
</evidence>
<name>A0A916K976_9BACL</name>
<protein>
    <recommendedName>
        <fullName evidence="3">Extracellular solute-binding protein</fullName>
    </recommendedName>
</protein>
<dbReference type="PROSITE" id="PS51257">
    <property type="entry name" value="PROKAR_LIPOPROTEIN"/>
    <property type="match status" value="1"/>
</dbReference>
<accession>A0A916K976</accession>
<organism evidence="1 2">
    <name type="scientific">Paenibacillus solanacearum</name>
    <dbReference type="NCBI Taxonomy" id="2048548"/>
    <lineage>
        <taxon>Bacteria</taxon>
        <taxon>Bacillati</taxon>
        <taxon>Bacillota</taxon>
        <taxon>Bacilli</taxon>
        <taxon>Bacillales</taxon>
        <taxon>Paenibacillaceae</taxon>
        <taxon>Paenibacillus</taxon>
    </lineage>
</organism>
<proteinExistence type="predicted"/>
<reference evidence="1" key="1">
    <citation type="submission" date="2021-06" db="EMBL/GenBank/DDBJ databases">
        <authorList>
            <person name="Criscuolo A."/>
        </authorList>
    </citation>
    <scope>NUCLEOTIDE SEQUENCE</scope>
    <source>
        <strain evidence="1">CIP111600</strain>
    </source>
</reference>
<dbReference type="AlphaFoldDB" id="A0A916K976"/>